<organism evidence="2">
    <name type="scientific">Feldmannia irregularis virus a</name>
    <dbReference type="NCBI Taxonomy" id="231992"/>
    <lineage>
        <taxon>Viruses</taxon>
        <taxon>Varidnaviria</taxon>
        <taxon>Bamfordvirae</taxon>
        <taxon>Nucleocytoviricota</taxon>
        <taxon>Megaviricetes</taxon>
        <taxon>Algavirales</taxon>
        <taxon>Phycodnaviridae</taxon>
        <taxon>Phaeovirus</taxon>
        <taxon>Phaeovirus irregularis</taxon>
    </lineage>
</organism>
<reference evidence="2" key="2">
    <citation type="submission" date="2003-01" db="EMBL/GenBank/DDBJ databases">
        <title>Partial Nucleotide Sequence of the Feldmannia irregularis Virus FirrV-1 Genome: On the Evolution of Large Phaeoviral Genomes.</title>
        <authorList>
            <person name="Delaroque N."/>
            <person name="Knippers R."/>
            <person name="Mueller D.G."/>
            <person name="Boland W."/>
        </authorList>
    </citation>
    <scope>NUCLEOTIDE SEQUENCE</scope>
    <source>
        <strain evidence="2">FirrV-1</strain>
    </source>
</reference>
<proteinExistence type="predicted"/>
<evidence type="ECO:0000313" key="2">
    <source>
        <dbReference type="EMBL" id="AAR26970.1"/>
    </source>
</evidence>
<dbReference type="GeneID" id="41332272"/>
<dbReference type="EMBL" id="AY225141">
    <property type="protein sequence ID" value="AAR26970.1"/>
    <property type="molecule type" value="Genomic_DNA"/>
</dbReference>
<dbReference type="KEGG" id="vg:41332272"/>
<feature type="region of interest" description="Disordered" evidence="1">
    <location>
        <begin position="216"/>
        <end position="252"/>
    </location>
</feature>
<reference evidence="2" key="1">
    <citation type="journal article" date="2003" name="J. Mol. Evol.">
        <title>Comparisons of two large phaeoviral genomes and evolutionary implications.</title>
        <authorList>
            <person name="Delaroque N."/>
            <person name="Boland W."/>
            <person name="Muller D.G."/>
            <person name="Knippers R."/>
        </authorList>
    </citation>
    <scope>NUCLEOTIDE SEQUENCE</scope>
    <source>
        <strain evidence="2">FirrV-1</strain>
    </source>
</reference>
<protein>
    <submittedName>
        <fullName evidence="2">FirrV-1-I5</fullName>
    </submittedName>
</protein>
<sequence length="252" mass="28495">MSLFTIKWKKIPFQQAQEFHDLTTDDWPRRTESCCHNCCHPFEGVPVPLPYFYDERKQVYFCSGSFCSWQCAKAYNIQLPVSSGKGNRNMYISLLAHKTWVKIMSKTSHGVPHESLKTYAFTKIDPAPPRETLHMFGGNKTIQQYREGFFGIIPPEEIHRFRQEPPSILRERLFTSFPGTAPVTAVVAAAASVAIAASATTFTPVFPKATARAPLAVQPPVPKRRQKTNDTNTLMSSMGVVVEKKTNKRKKK</sequence>
<dbReference type="RefSeq" id="YP_009665676.1">
    <property type="nucleotide sequence ID" value="NC_043253.1"/>
</dbReference>
<name>Q6XLU1_9PHYC</name>
<accession>Q6XLU1</accession>
<evidence type="ECO:0000256" key="1">
    <source>
        <dbReference type="SAM" id="MobiDB-lite"/>
    </source>
</evidence>